<evidence type="ECO:0000256" key="1">
    <source>
        <dbReference type="ARBA" id="ARBA00006484"/>
    </source>
</evidence>
<dbReference type="InterPro" id="IPR020904">
    <property type="entry name" value="Sc_DH/Rdtase_CS"/>
</dbReference>
<feature type="compositionally biased region" description="Polar residues" evidence="5">
    <location>
        <begin position="1"/>
        <end position="11"/>
    </location>
</feature>
<dbReference type="EMBL" id="QJNU01000207">
    <property type="protein sequence ID" value="RYP04514.1"/>
    <property type="molecule type" value="Genomic_DNA"/>
</dbReference>
<dbReference type="InterPro" id="IPR002347">
    <property type="entry name" value="SDR_fam"/>
</dbReference>
<keyword evidence="3" id="KW-0560">Oxidoreductase</keyword>
<evidence type="ECO:0000313" key="7">
    <source>
        <dbReference type="EMBL" id="RYP04514.1"/>
    </source>
</evidence>
<dbReference type="PANTHER" id="PTHR42901:SF1">
    <property type="entry name" value="ALCOHOL DEHYDROGENASE"/>
    <property type="match status" value="1"/>
</dbReference>
<evidence type="ECO:0000256" key="2">
    <source>
        <dbReference type="ARBA" id="ARBA00022857"/>
    </source>
</evidence>
<comment type="similarity">
    <text evidence="1 4">Belongs to the short-chain dehydrogenases/reductases (SDR) family.</text>
</comment>
<keyword evidence="2" id="KW-0521">NADP</keyword>
<feature type="domain" description="Ketoreductase" evidence="6">
    <location>
        <begin position="81"/>
        <end position="276"/>
    </location>
</feature>
<dbReference type="InterPro" id="IPR036291">
    <property type="entry name" value="NAD(P)-bd_dom_sf"/>
</dbReference>
<dbReference type="Gene3D" id="3.40.50.720">
    <property type="entry name" value="NAD(P)-binding Rossmann-like Domain"/>
    <property type="match status" value="1"/>
</dbReference>
<feature type="region of interest" description="Disordered" evidence="5">
    <location>
        <begin position="1"/>
        <end position="51"/>
    </location>
</feature>
<dbReference type="CDD" id="cd05346">
    <property type="entry name" value="SDR_c5"/>
    <property type="match status" value="1"/>
</dbReference>
<dbReference type="FunFam" id="3.40.50.720:FF:000047">
    <property type="entry name" value="NADP-dependent L-serine/L-allo-threonine dehydrogenase"/>
    <property type="match status" value="1"/>
</dbReference>
<dbReference type="Pfam" id="PF00106">
    <property type="entry name" value="adh_short"/>
    <property type="match status" value="1"/>
</dbReference>
<gene>
    <name evidence="7" type="ORF">DL764_004415</name>
</gene>
<evidence type="ECO:0000256" key="3">
    <source>
        <dbReference type="ARBA" id="ARBA00023002"/>
    </source>
</evidence>
<name>A0A4Q4TFI2_9PEZI</name>
<dbReference type="PRINTS" id="PR00080">
    <property type="entry name" value="SDRFAMILY"/>
</dbReference>
<evidence type="ECO:0000313" key="8">
    <source>
        <dbReference type="Proteomes" id="UP000293360"/>
    </source>
</evidence>
<keyword evidence="8" id="KW-1185">Reference proteome</keyword>
<dbReference type="InterPro" id="IPR057326">
    <property type="entry name" value="KR_dom"/>
</dbReference>
<evidence type="ECO:0000256" key="5">
    <source>
        <dbReference type="SAM" id="MobiDB-lite"/>
    </source>
</evidence>
<sequence length="341" mass="36809">MVHTQLTTYTCTHHDTSYERQRHRPSSPDIPSPRHAQQQQVTPSPSPFSFSFRTHTSTISATTSSRRAMATAAAAKRLEGKTVVITGASSGIGRSTAFEFARTAPRHGLRLILTARRVDALKQIAADIAKETDGGVAVLPVRLDVSSPEEVRGFVGGLPEEWRDIHVLVNNAGLVKGVAKAPEIAEDDMNVMFATNVTGLINMTQVVLPIFLARPDGGAGDVINVGSIAGREPYPGGGIYCATKAAVRSFTETLRKELIATRVRVIEVDPGQVETEFSLVRFSGDKAKADKVYEGCDPLTPEDIAEVVVFAATRRENVVVADTLVFPNHQASALIMHRKTS</sequence>
<organism evidence="7 8">
    <name type="scientific">Monosporascus ibericus</name>
    <dbReference type="NCBI Taxonomy" id="155417"/>
    <lineage>
        <taxon>Eukaryota</taxon>
        <taxon>Fungi</taxon>
        <taxon>Dikarya</taxon>
        <taxon>Ascomycota</taxon>
        <taxon>Pezizomycotina</taxon>
        <taxon>Sordariomycetes</taxon>
        <taxon>Xylariomycetidae</taxon>
        <taxon>Xylariales</taxon>
        <taxon>Xylariales incertae sedis</taxon>
        <taxon>Monosporascus</taxon>
    </lineage>
</organism>
<evidence type="ECO:0000256" key="4">
    <source>
        <dbReference type="RuleBase" id="RU000363"/>
    </source>
</evidence>
<dbReference type="OrthoDB" id="6251714at2759"/>
<evidence type="ECO:0000259" key="6">
    <source>
        <dbReference type="SMART" id="SM00822"/>
    </source>
</evidence>
<dbReference type="AlphaFoldDB" id="A0A4Q4TFI2"/>
<comment type="caution">
    <text evidence="7">The sequence shown here is derived from an EMBL/GenBank/DDBJ whole genome shotgun (WGS) entry which is preliminary data.</text>
</comment>
<dbReference type="PROSITE" id="PS00061">
    <property type="entry name" value="ADH_SHORT"/>
    <property type="match status" value="1"/>
</dbReference>
<protein>
    <recommendedName>
        <fullName evidence="6">Ketoreductase domain-containing protein</fullName>
    </recommendedName>
</protein>
<dbReference type="PANTHER" id="PTHR42901">
    <property type="entry name" value="ALCOHOL DEHYDROGENASE"/>
    <property type="match status" value="1"/>
</dbReference>
<dbReference type="STRING" id="155417.A0A4Q4TFI2"/>
<accession>A0A4Q4TFI2</accession>
<dbReference type="SUPFAM" id="SSF51735">
    <property type="entry name" value="NAD(P)-binding Rossmann-fold domains"/>
    <property type="match status" value="1"/>
</dbReference>
<dbReference type="Proteomes" id="UP000293360">
    <property type="component" value="Unassembled WGS sequence"/>
</dbReference>
<proteinExistence type="inferred from homology"/>
<dbReference type="PRINTS" id="PR00081">
    <property type="entry name" value="GDHRDH"/>
</dbReference>
<dbReference type="GO" id="GO:0016616">
    <property type="term" value="F:oxidoreductase activity, acting on the CH-OH group of donors, NAD or NADP as acceptor"/>
    <property type="evidence" value="ECO:0007669"/>
    <property type="project" value="UniProtKB-ARBA"/>
</dbReference>
<reference evidence="7 8" key="1">
    <citation type="submission" date="2018-06" db="EMBL/GenBank/DDBJ databases">
        <title>Complete Genomes of Monosporascus.</title>
        <authorList>
            <person name="Robinson A.J."/>
            <person name="Natvig D.O."/>
        </authorList>
    </citation>
    <scope>NUCLEOTIDE SEQUENCE [LARGE SCALE GENOMIC DNA]</scope>
    <source>
        <strain evidence="7 8">CBS 110550</strain>
    </source>
</reference>
<dbReference type="SMART" id="SM00822">
    <property type="entry name" value="PKS_KR"/>
    <property type="match status" value="1"/>
</dbReference>